<keyword evidence="1" id="KW-0472">Membrane</keyword>
<sequence>MDKLPSHYATQHRQKARPRAFKGLLAAILLAIGPLAYLTAVTIDFGGRSTAQVLPINAAQIVNKCRALHLLPGPPSDFHERTTSDRFESGTKPVLVKNATIWTGRADGLEVVKGSVFLADGLIKAVGDVDDALLKKYSDVTVIDARGAWVTPGIVDMHSHLGVDSAPELRGSDDTNSFQGIAQPWLRSLDGLNTHDEAYRLSVSGGVTTSNVLPGSADAIGGQAFTIKLRSTKERSTSSLLLEPPFSLNGTDYHLSDRPRWRQMKHACGENPMRVFSGTRMDTQWAFRKAYNTARQIKEKQDQYCANALSGKWNNLGTFPEDLQWEALVDVLRGRVKVHNHCYEAVDLDNMVRLTNEFKFSIAAFHHAHETYLVPDLVKKAYGTTPAIALFATNARYKREAYRGSEFAPRILSDNGLKVGMKSDHPVLNSRFLLNEAQQAHHYGLEENLALASVTTTPATILGYDHRIGFLKPGYDADVVIWDSHPLQIGATPKQVFIDGIPQLVKPFYSNKPEYFQKAPETPDYDRELRSAIEYDGLPPLEPVPATGDVVIFHNVSSLYIRVGSGIKEVFDVGTSEASSQSVVVKHGEIQCTSAEGTDCLSALSLPSVQRIDLEGGSISVINLLKAENPSILGEGTIIHAVDGLEFATRDALLSYRSGATVGITAPDSNGFISGLSTAFSTGAPHKLARGAVLQDITGFHISIDSSDPSISTQIAALRNLLFDQGEGELKRVFRQVVEGELPLVIQVQSADVIASLIQLKAEVESHSSTPLKVTLVGANEAHLLAKEIGEAGIGVILTPSRPFPGSWSEVPNASFSLPGPPLSENNAAAVLLSHNVTVALGIVEQWQSRNLRFDVGWTAIEAHGRISKTQAIALATANVEKLLGLKTPNTDLVAVKRTSLYDFTGKVVGVISPREGGVKLIL</sequence>
<dbReference type="GO" id="GO:0005737">
    <property type="term" value="C:cytoplasm"/>
    <property type="evidence" value="ECO:0007669"/>
    <property type="project" value="TreeGrafter"/>
</dbReference>
<dbReference type="InterPro" id="IPR050138">
    <property type="entry name" value="DHOase/Allantoinase_Hydrolase"/>
</dbReference>
<dbReference type="PANTHER" id="PTHR43668">
    <property type="entry name" value="ALLANTOINASE"/>
    <property type="match status" value="1"/>
</dbReference>
<dbReference type="Proteomes" id="UP001140091">
    <property type="component" value="Unassembled WGS sequence"/>
</dbReference>
<name>A0A9W8JIP2_9AGAR</name>
<dbReference type="SUPFAM" id="SSF51556">
    <property type="entry name" value="Metallo-dependent hydrolases"/>
    <property type="match status" value="1"/>
</dbReference>
<feature type="domain" description="Amidohydrolase-related" evidence="2">
    <location>
        <begin position="149"/>
        <end position="497"/>
    </location>
</feature>
<dbReference type="GO" id="GO:0006145">
    <property type="term" value="P:purine nucleobase catabolic process"/>
    <property type="evidence" value="ECO:0007669"/>
    <property type="project" value="TreeGrafter"/>
</dbReference>
<feature type="transmembrane region" description="Helical" evidence="1">
    <location>
        <begin position="21"/>
        <end position="40"/>
    </location>
</feature>
<protein>
    <recommendedName>
        <fullName evidence="2">Amidohydrolase-related domain-containing protein</fullName>
    </recommendedName>
</protein>
<dbReference type="PANTHER" id="PTHR43668:SF5">
    <property type="entry name" value="AMIDOHYDROLASE 3 DOMAIN-CONTAINING PROTEIN"/>
    <property type="match status" value="1"/>
</dbReference>
<gene>
    <name evidence="3" type="ORF">H1R20_g5630</name>
</gene>
<organism evidence="3 4">
    <name type="scientific">Candolleomyces eurysporus</name>
    <dbReference type="NCBI Taxonomy" id="2828524"/>
    <lineage>
        <taxon>Eukaryota</taxon>
        <taxon>Fungi</taxon>
        <taxon>Dikarya</taxon>
        <taxon>Basidiomycota</taxon>
        <taxon>Agaricomycotina</taxon>
        <taxon>Agaricomycetes</taxon>
        <taxon>Agaricomycetidae</taxon>
        <taxon>Agaricales</taxon>
        <taxon>Agaricineae</taxon>
        <taxon>Psathyrellaceae</taxon>
        <taxon>Candolleomyces</taxon>
    </lineage>
</organism>
<dbReference type="GO" id="GO:0004038">
    <property type="term" value="F:allantoinase activity"/>
    <property type="evidence" value="ECO:0007669"/>
    <property type="project" value="TreeGrafter"/>
</dbReference>
<comment type="caution">
    <text evidence="3">The sequence shown here is derived from an EMBL/GenBank/DDBJ whole genome shotgun (WGS) entry which is preliminary data.</text>
</comment>
<keyword evidence="1" id="KW-0812">Transmembrane</keyword>
<evidence type="ECO:0000313" key="4">
    <source>
        <dbReference type="Proteomes" id="UP001140091"/>
    </source>
</evidence>
<evidence type="ECO:0000256" key="1">
    <source>
        <dbReference type="SAM" id="Phobius"/>
    </source>
</evidence>
<dbReference type="EMBL" id="JANBPK010000807">
    <property type="protein sequence ID" value="KAJ2931525.1"/>
    <property type="molecule type" value="Genomic_DNA"/>
</dbReference>
<proteinExistence type="predicted"/>
<dbReference type="SUPFAM" id="SSF51338">
    <property type="entry name" value="Composite domain of metallo-dependent hydrolases"/>
    <property type="match status" value="1"/>
</dbReference>
<keyword evidence="1" id="KW-1133">Transmembrane helix</keyword>
<keyword evidence="4" id="KW-1185">Reference proteome</keyword>
<evidence type="ECO:0000313" key="3">
    <source>
        <dbReference type="EMBL" id="KAJ2931525.1"/>
    </source>
</evidence>
<dbReference type="AlphaFoldDB" id="A0A9W8JIP2"/>
<dbReference type="InterPro" id="IPR006680">
    <property type="entry name" value="Amidohydro-rel"/>
</dbReference>
<feature type="non-terminal residue" evidence="3">
    <location>
        <position position="1"/>
    </location>
</feature>
<accession>A0A9W8JIP2</accession>
<dbReference type="InterPro" id="IPR032466">
    <property type="entry name" value="Metal_Hydrolase"/>
</dbReference>
<dbReference type="OrthoDB" id="10258955at2759"/>
<dbReference type="Pfam" id="PF01979">
    <property type="entry name" value="Amidohydro_1"/>
    <property type="match status" value="1"/>
</dbReference>
<dbReference type="Gene3D" id="3.20.20.140">
    <property type="entry name" value="Metal-dependent hydrolases"/>
    <property type="match status" value="2"/>
</dbReference>
<reference evidence="3" key="1">
    <citation type="submission" date="2022-06" db="EMBL/GenBank/DDBJ databases">
        <title>Genome Sequence of Candolleomyces eurysporus.</title>
        <authorList>
            <person name="Buettner E."/>
        </authorList>
    </citation>
    <scope>NUCLEOTIDE SEQUENCE</scope>
    <source>
        <strain evidence="3">VTCC 930004</strain>
    </source>
</reference>
<evidence type="ECO:0000259" key="2">
    <source>
        <dbReference type="Pfam" id="PF01979"/>
    </source>
</evidence>
<dbReference type="InterPro" id="IPR011059">
    <property type="entry name" value="Metal-dep_hydrolase_composite"/>
</dbReference>